<evidence type="ECO:0000313" key="3">
    <source>
        <dbReference type="EMBL" id="RIV75957.1"/>
    </source>
</evidence>
<dbReference type="InterPro" id="IPR052339">
    <property type="entry name" value="Fe-S_Maturation_MIP18"/>
</dbReference>
<evidence type="ECO:0000313" key="5">
    <source>
        <dbReference type="Proteomes" id="UP000285092"/>
    </source>
</evidence>
<dbReference type="EMBL" id="QXFK01000008">
    <property type="protein sequence ID" value="RIV80787.1"/>
    <property type="molecule type" value="Genomic_DNA"/>
</dbReference>
<dbReference type="EMBL" id="QXFK01000019">
    <property type="protein sequence ID" value="RIV75957.1"/>
    <property type="molecule type" value="Genomic_DNA"/>
</dbReference>
<feature type="domain" description="MIP18 family-like" evidence="2">
    <location>
        <begin position="76"/>
        <end position="148"/>
    </location>
</feature>
<accession>A0A418NLP8</accession>
<evidence type="ECO:0000313" key="4">
    <source>
        <dbReference type="EMBL" id="RIV80787.1"/>
    </source>
</evidence>
<dbReference type="PANTHER" id="PTHR42831:SF1">
    <property type="entry name" value="FE-S PROTEIN MATURATION AUXILIARY FACTOR YITW"/>
    <property type="match status" value="1"/>
</dbReference>
<reference evidence="4 5" key="1">
    <citation type="submission" date="2018-08" db="EMBL/GenBank/DDBJ databases">
        <title>Altererythrobacter sp.Ery1 and Ery12, the genome sequencing of novel strains in genus Alterythrobacter.</title>
        <authorList>
            <person name="Cheng H."/>
            <person name="Wu Y.-H."/>
            <person name="Fang C."/>
            <person name="Xu X.-W."/>
        </authorList>
    </citation>
    <scope>NUCLEOTIDE SEQUENCE [LARGE SCALE GENOMIC DNA]</scope>
    <source>
        <strain evidence="4 5">Ery1</strain>
    </source>
</reference>
<feature type="compositionally biased region" description="Basic and acidic residues" evidence="1">
    <location>
        <begin position="1"/>
        <end position="11"/>
    </location>
</feature>
<name>A0A418NLP8_9SPHN</name>
<organism evidence="4 5">
    <name type="scientific">Pelagerythrobacter aerophilus</name>
    <dbReference type="NCBI Taxonomy" id="2306995"/>
    <lineage>
        <taxon>Bacteria</taxon>
        <taxon>Pseudomonadati</taxon>
        <taxon>Pseudomonadota</taxon>
        <taxon>Alphaproteobacteria</taxon>
        <taxon>Sphingomonadales</taxon>
        <taxon>Erythrobacteraceae</taxon>
        <taxon>Pelagerythrobacter</taxon>
    </lineage>
</organism>
<dbReference type="InterPro" id="IPR002744">
    <property type="entry name" value="MIP18-like"/>
</dbReference>
<dbReference type="InterPro" id="IPR014291">
    <property type="entry name" value="SUF_FeS_clus_asmbl-assoc"/>
</dbReference>
<dbReference type="AlphaFoldDB" id="A0A418NLP8"/>
<evidence type="ECO:0000256" key="1">
    <source>
        <dbReference type="SAM" id="MobiDB-lite"/>
    </source>
</evidence>
<dbReference type="SUPFAM" id="SSF117916">
    <property type="entry name" value="Fe-S cluster assembly (FSCA) domain-like"/>
    <property type="match status" value="1"/>
</dbReference>
<feature type="region of interest" description="Disordered" evidence="1">
    <location>
        <begin position="1"/>
        <end position="49"/>
    </location>
</feature>
<comment type="caution">
    <text evidence="4">The sequence shown here is derived from an EMBL/GenBank/DDBJ whole genome shotgun (WGS) entry which is preliminary data.</text>
</comment>
<dbReference type="Gene3D" id="3.30.300.130">
    <property type="entry name" value="Fe-S cluster assembly (FSCA)"/>
    <property type="match status" value="1"/>
</dbReference>
<dbReference type="NCBIfam" id="TIGR02945">
    <property type="entry name" value="SUF_assoc"/>
    <property type="match status" value="1"/>
</dbReference>
<dbReference type="Proteomes" id="UP000285092">
    <property type="component" value="Unassembled WGS sequence"/>
</dbReference>
<dbReference type="OrthoDB" id="9805360at2"/>
<dbReference type="InterPro" id="IPR034904">
    <property type="entry name" value="FSCA_dom_sf"/>
</dbReference>
<gene>
    <name evidence="4" type="ORF">D2V04_02070</name>
    <name evidence="3" type="ORF">D2V04_17055</name>
</gene>
<evidence type="ECO:0000259" key="2">
    <source>
        <dbReference type="Pfam" id="PF01883"/>
    </source>
</evidence>
<sequence length="171" mass="18505">MTEASEKKKEYVAAPAPNEGFAKPPRARVSDAVDPEESSGETMGEKLERKRDYLEGFLQKKPETVSAGAPGGELYEAVIAALKEIYDPEIPVNIYDLGLIYGVDVDGESGVTITMTLTTPHCPVAESMPGEVELRAASVPGVRDAEVNLVWDPPWGPDKMTDEARLELGML</sequence>
<dbReference type="PANTHER" id="PTHR42831">
    <property type="entry name" value="FE-S PROTEIN MATURATION AUXILIARY FACTOR YITW"/>
    <property type="match status" value="1"/>
</dbReference>
<dbReference type="RefSeq" id="WP_119511696.1">
    <property type="nucleotide sequence ID" value="NZ_QXFK01000008.1"/>
</dbReference>
<proteinExistence type="predicted"/>
<protein>
    <submittedName>
        <fullName evidence="4">SUF system Fe-S cluster assembly protein</fullName>
    </submittedName>
</protein>
<dbReference type="Pfam" id="PF01883">
    <property type="entry name" value="FeS_assembly_P"/>
    <property type="match status" value="1"/>
</dbReference>
<keyword evidence="5" id="KW-1185">Reference proteome</keyword>